<dbReference type="Proteomes" id="UP001163850">
    <property type="component" value="Unassembled WGS sequence"/>
</dbReference>
<proteinExistence type="predicted"/>
<accession>A0AA38Q2L5</accession>
<protein>
    <submittedName>
        <fullName evidence="2">Uncharacterized protein</fullName>
    </submittedName>
</protein>
<name>A0AA38Q2L5_9AGAR</name>
<sequence length="305" mass="34161">MTSTPSTARNAEFAHLFDLFEKLASRRSRATDVVEHPVMDDNHTFSIPTDLQPVFRNLATLITPRTTSAGARKGRRNTVAVPFGSSDIDTDCESVAQFPIGKQYPFKFKMMLHKLYELEDWGKKVREVLEMSQEKFKPLAETENRPKSGVKEREYNGTVVTEFGVRPPPKRTGRPRSNTVGTGKEVAPRALGSMTRIEPRDDERAVKKRCVGRRKSMSGTAGESSIWVFNATVASSEINQRVDIPAPAIVARYGALQQDGRRRLPPRRRVSSVASVASVVDGRQLMDERSFRKRRATSVAVVKRS</sequence>
<evidence type="ECO:0000256" key="1">
    <source>
        <dbReference type="SAM" id="MobiDB-lite"/>
    </source>
</evidence>
<comment type="caution">
    <text evidence="2">The sequence shown here is derived from an EMBL/GenBank/DDBJ whole genome shotgun (WGS) entry which is preliminary data.</text>
</comment>
<reference evidence="2" key="1">
    <citation type="submission" date="2022-08" db="EMBL/GenBank/DDBJ databases">
        <authorList>
            <consortium name="DOE Joint Genome Institute"/>
            <person name="Min B."/>
            <person name="Riley R."/>
            <person name="Sierra-Patev S."/>
            <person name="Naranjo-Ortiz M."/>
            <person name="Looney B."/>
            <person name="Konkel Z."/>
            <person name="Slot J.C."/>
            <person name="Sakamoto Y."/>
            <person name="Steenwyk J.L."/>
            <person name="Rokas A."/>
            <person name="Carro J."/>
            <person name="Camarero S."/>
            <person name="Ferreira P."/>
            <person name="Molpeceres G."/>
            <person name="Ruiz-Duenas F.J."/>
            <person name="Serrano A."/>
            <person name="Henrissat B."/>
            <person name="Drula E."/>
            <person name="Hughes K.W."/>
            <person name="Mata J.L."/>
            <person name="Ishikawa N.K."/>
            <person name="Vargas-Isla R."/>
            <person name="Ushijima S."/>
            <person name="Smith C.A."/>
            <person name="Ahrendt S."/>
            <person name="Andreopoulos W."/>
            <person name="He G."/>
            <person name="Labutti K."/>
            <person name="Lipzen A."/>
            <person name="Ng V."/>
            <person name="Sandor L."/>
            <person name="Barry K."/>
            <person name="Martinez A.T."/>
            <person name="Xiao Y."/>
            <person name="Gibbons J.G."/>
            <person name="Terashima K."/>
            <person name="Hibbett D.S."/>
            <person name="Grigoriev I.V."/>
        </authorList>
    </citation>
    <scope>NUCLEOTIDE SEQUENCE</scope>
    <source>
        <strain evidence="2">TFB7829</strain>
    </source>
</reference>
<gene>
    <name evidence="2" type="ORF">F5890DRAFT_1552402</name>
</gene>
<evidence type="ECO:0000313" key="3">
    <source>
        <dbReference type="Proteomes" id="UP001163850"/>
    </source>
</evidence>
<dbReference type="EMBL" id="MU801944">
    <property type="protein sequence ID" value="KAJ3986263.1"/>
    <property type="molecule type" value="Genomic_DNA"/>
</dbReference>
<dbReference type="AlphaFoldDB" id="A0AA38Q2L5"/>
<evidence type="ECO:0000313" key="2">
    <source>
        <dbReference type="EMBL" id="KAJ3986263.1"/>
    </source>
</evidence>
<organism evidence="2 3">
    <name type="scientific">Lentinula detonsa</name>
    <dbReference type="NCBI Taxonomy" id="2804962"/>
    <lineage>
        <taxon>Eukaryota</taxon>
        <taxon>Fungi</taxon>
        <taxon>Dikarya</taxon>
        <taxon>Basidiomycota</taxon>
        <taxon>Agaricomycotina</taxon>
        <taxon>Agaricomycetes</taxon>
        <taxon>Agaricomycetidae</taxon>
        <taxon>Agaricales</taxon>
        <taxon>Marasmiineae</taxon>
        <taxon>Omphalotaceae</taxon>
        <taxon>Lentinula</taxon>
    </lineage>
</organism>
<feature type="region of interest" description="Disordered" evidence="1">
    <location>
        <begin position="162"/>
        <end position="184"/>
    </location>
</feature>